<evidence type="ECO:0000313" key="6">
    <source>
        <dbReference type="EMBL" id="KXJ95128.1"/>
    </source>
</evidence>
<dbReference type="InterPro" id="IPR011990">
    <property type="entry name" value="TPR-like_helical_dom_sf"/>
</dbReference>
<feature type="compositionally biased region" description="Low complexity" evidence="4">
    <location>
        <begin position="879"/>
        <end position="894"/>
    </location>
</feature>
<feature type="region of interest" description="Disordered" evidence="4">
    <location>
        <begin position="124"/>
        <end position="524"/>
    </location>
</feature>
<feature type="region of interest" description="Disordered" evidence="4">
    <location>
        <begin position="606"/>
        <end position="682"/>
    </location>
</feature>
<dbReference type="Proteomes" id="UP000070501">
    <property type="component" value="Unassembled WGS sequence"/>
</dbReference>
<evidence type="ECO:0000256" key="3">
    <source>
        <dbReference type="PROSITE-ProRule" id="PRU00339"/>
    </source>
</evidence>
<dbReference type="Gene3D" id="1.25.40.10">
    <property type="entry name" value="Tetratricopeptide repeat domain"/>
    <property type="match status" value="1"/>
</dbReference>
<dbReference type="CDD" id="cd00072">
    <property type="entry name" value="GYF"/>
    <property type="match status" value="1"/>
</dbReference>
<feature type="compositionally biased region" description="Basic and acidic residues" evidence="4">
    <location>
        <begin position="20"/>
        <end position="30"/>
    </location>
</feature>
<dbReference type="PANTHER" id="PTHR16193:SF0">
    <property type="entry name" value="TETRATRICOPEPTIDE REPEAT PROTEIN 27"/>
    <property type="match status" value="1"/>
</dbReference>
<feature type="compositionally biased region" description="Polar residues" evidence="4">
    <location>
        <begin position="239"/>
        <end position="250"/>
    </location>
</feature>
<feature type="region of interest" description="Disordered" evidence="4">
    <location>
        <begin position="1"/>
        <end position="92"/>
    </location>
</feature>
<feature type="compositionally biased region" description="Low complexity" evidence="4">
    <location>
        <begin position="663"/>
        <end position="672"/>
    </location>
</feature>
<feature type="repeat" description="TPR" evidence="3">
    <location>
        <begin position="2111"/>
        <end position="2144"/>
    </location>
</feature>
<feature type="compositionally biased region" description="Polar residues" evidence="4">
    <location>
        <begin position="32"/>
        <end position="53"/>
    </location>
</feature>
<feature type="compositionally biased region" description="Polar residues" evidence="4">
    <location>
        <begin position="854"/>
        <end position="869"/>
    </location>
</feature>
<feature type="compositionally biased region" description="Polar residues" evidence="4">
    <location>
        <begin position="286"/>
        <end position="302"/>
    </location>
</feature>
<dbReference type="InParanoid" id="A0A136JDF0"/>
<evidence type="ECO:0000313" key="7">
    <source>
        <dbReference type="Proteomes" id="UP000070501"/>
    </source>
</evidence>
<dbReference type="SUPFAM" id="SSF55277">
    <property type="entry name" value="GYF domain"/>
    <property type="match status" value="1"/>
</dbReference>
<organism evidence="6 7">
    <name type="scientific">Microdochium bolleyi</name>
    <dbReference type="NCBI Taxonomy" id="196109"/>
    <lineage>
        <taxon>Eukaryota</taxon>
        <taxon>Fungi</taxon>
        <taxon>Dikarya</taxon>
        <taxon>Ascomycota</taxon>
        <taxon>Pezizomycotina</taxon>
        <taxon>Sordariomycetes</taxon>
        <taxon>Xylariomycetidae</taxon>
        <taxon>Xylariales</taxon>
        <taxon>Microdochiaceae</taxon>
        <taxon>Microdochium</taxon>
    </lineage>
</organism>
<feature type="compositionally biased region" description="Basic and acidic residues" evidence="4">
    <location>
        <begin position="987"/>
        <end position="1003"/>
    </location>
</feature>
<feature type="region of interest" description="Disordered" evidence="4">
    <location>
        <begin position="1146"/>
        <end position="1202"/>
    </location>
</feature>
<feature type="compositionally biased region" description="Basic and acidic residues" evidence="4">
    <location>
        <begin position="1408"/>
        <end position="1418"/>
    </location>
</feature>
<feature type="region of interest" description="Disordered" evidence="4">
    <location>
        <begin position="824"/>
        <end position="897"/>
    </location>
</feature>
<feature type="compositionally biased region" description="Low complexity" evidence="4">
    <location>
        <begin position="54"/>
        <end position="72"/>
    </location>
</feature>
<feature type="domain" description="GYF" evidence="5">
    <location>
        <begin position="694"/>
        <end position="742"/>
    </location>
</feature>
<accession>A0A136JDF0</accession>
<reference evidence="7" key="1">
    <citation type="submission" date="2016-02" db="EMBL/GenBank/DDBJ databases">
        <title>Draft genome sequence of Microdochium bolleyi, a fungal endophyte of beachgrass.</title>
        <authorList>
            <consortium name="DOE Joint Genome Institute"/>
            <person name="David A.S."/>
            <person name="May G."/>
            <person name="Haridas S."/>
            <person name="Lim J."/>
            <person name="Wang M."/>
            <person name="Labutti K."/>
            <person name="Lipzen A."/>
            <person name="Barry K."/>
            <person name="Grigoriev I.V."/>
        </authorList>
    </citation>
    <scope>NUCLEOTIDE SEQUENCE [LARGE SCALE GENOMIC DNA]</scope>
    <source>
        <strain evidence="7">J235TASD1</strain>
    </source>
</reference>
<feature type="compositionally biased region" description="Low complexity" evidence="4">
    <location>
        <begin position="204"/>
        <end position="219"/>
    </location>
</feature>
<feature type="compositionally biased region" description="Low complexity" evidence="4">
    <location>
        <begin position="1184"/>
        <end position="1196"/>
    </location>
</feature>
<protein>
    <recommendedName>
        <fullName evidence="5">GYF domain-containing protein</fullName>
    </recommendedName>
</protein>
<feature type="region of interest" description="Disordered" evidence="4">
    <location>
        <begin position="1042"/>
        <end position="1111"/>
    </location>
</feature>
<dbReference type="PROSITE" id="PS50005">
    <property type="entry name" value="TPR"/>
    <property type="match status" value="1"/>
</dbReference>
<feature type="compositionally biased region" description="Pro residues" evidence="4">
    <location>
        <begin position="1045"/>
        <end position="1060"/>
    </location>
</feature>
<feature type="compositionally biased region" description="Polar residues" evidence="4">
    <location>
        <begin position="971"/>
        <end position="985"/>
    </location>
</feature>
<name>A0A136JDF0_9PEZI</name>
<dbReference type="InterPro" id="IPR019734">
    <property type="entry name" value="TPR_rpt"/>
</dbReference>
<feature type="compositionally biased region" description="Polar residues" evidence="4">
    <location>
        <begin position="432"/>
        <end position="452"/>
    </location>
</feature>
<feature type="region of interest" description="Disordered" evidence="4">
    <location>
        <begin position="967"/>
        <end position="1003"/>
    </location>
</feature>
<evidence type="ECO:0000259" key="5">
    <source>
        <dbReference type="PROSITE" id="PS50829"/>
    </source>
</evidence>
<keyword evidence="7" id="KW-1185">Reference proteome</keyword>
<gene>
    <name evidence="6" type="ORF">Micbo1qcDRAFT_187381</name>
</gene>
<dbReference type="InterPro" id="IPR035445">
    <property type="entry name" value="GYF-like_dom_sf"/>
</dbReference>
<dbReference type="SUPFAM" id="SSF48452">
    <property type="entry name" value="TPR-like"/>
    <property type="match status" value="1"/>
</dbReference>
<dbReference type="SMART" id="SM00028">
    <property type="entry name" value="TPR"/>
    <property type="match status" value="3"/>
</dbReference>
<evidence type="ECO:0000256" key="1">
    <source>
        <dbReference type="ARBA" id="ARBA00022737"/>
    </source>
</evidence>
<feature type="compositionally biased region" description="Basic and acidic residues" evidence="4">
    <location>
        <begin position="455"/>
        <end position="469"/>
    </location>
</feature>
<evidence type="ECO:0000256" key="4">
    <source>
        <dbReference type="SAM" id="MobiDB-lite"/>
    </source>
</evidence>
<feature type="compositionally biased region" description="Polar residues" evidence="4">
    <location>
        <begin position="1157"/>
        <end position="1167"/>
    </location>
</feature>
<evidence type="ECO:0000256" key="2">
    <source>
        <dbReference type="ARBA" id="ARBA00022803"/>
    </source>
</evidence>
<keyword evidence="2 3" id="KW-0802">TPR repeat</keyword>
<dbReference type="PANTHER" id="PTHR16193">
    <property type="entry name" value="TETRATRICOPEPTIDE REPEAT PROTEIN 27"/>
    <property type="match status" value="1"/>
</dbReference>
<sequence>MPSNLPSSFASAAAGQNSGRDNKHGARGDGRGSNSGEWSRPGRSTNGTLTFRRTSTTPSSQSQQVPPSDVSPASGDPAGFSAMTAGSSGSGITRYTREDLLDIATNIPDVSSLFAPGWQPGQINGSAGRGWGKTAENHPAPQEPDVCWDNNGSVRPVGMTEMTSEEKELFSSDVNSVLKPPVQNKDNNHSGGGPNGRKTSVSQGGPNSFGVSSPSSSRPGTRRRETTDTNPYGGGGLVSPTSATRPSQDWSFARRTNDLRESAFDETAGEGASDTGSKPNPFGSLLRQNTTPSLGNASSQSPWGAAQVAQATPGNNSSGSFGNFALPSSTIGDKRPANARGESRLAHLIPKDSSENKQTEQSSVGGPDLGRSWRARPRTDTDPFGGDENVSGSAVLGGAQDSSPPPMGTMRSQIYDTPVKGSAGDFGMSGLNLGSHTDQDNAPLSPSETNPYRSPHGDRGDHDEPHDKPQGFAALPEHLQGFGHRPFGQAGFDGSDRSQTSSVGAKAYPPLGNLTAWPSSGTPDRERVGAFPGFGGSLFGTVGDIQSPSLGNLGSVFGPASTTGLTGSGSISRGSKLGSLFPPAMQAQMQSQEHDNLSDSIPDLRHANPLGAIGRNTIGEHRETESPLRTNRGIFADMFSPPDGTRTPSSDPMLGGLPPASQAFTPTAGAPPFAAPPSGDLSSAQARTMVMPDRMRWVYLDPQGQQQGPFTGLEMNDWYKAQFFTPNLRVKKLEDPEFEPLGQLIRRIGNSREPFLVPQIGIPHGPPTQSGPFSPGAGGVIQPPLVGAFPSFGRTLTAEEQNNLERRKQEEQYLMARQREFLSNQQSMSRVQMQGVPGLQHHSSAHSLQSQPSFGSITSPVGMHPQTSVGAIGSGSFFGEPGAPQAAASSSSGPNFGMFREEDLARLSDQDRLILAGLQGPGNAIGQPPIGAPPTDAGVRGQLPGTDDLVEDEEGFRGRLQEFEQLRAQRDAQQASEEQFGSGQDSVEEHEPVESSAHTEVHDAEDLSAALQQESQRIEANEVAQRQYQQAQAAAVAAKLSGLPMPFPPPQSGSPLPAPAPQRVKSNLPEQYATGSRSGTPDVGLSSATTQAPSLAPWAKDNGTESHKGPSLKDIQAAEAAKAAKAEEQAILARQAMMKQEAAREREKAAAVAPGLPTSSTWGTASPLSAGPTGSPWAKPSTVKGPAAGASAPATAADKKKTLADIQREEEARKLRAEKVAAATQATAIAAAGKRYADLASKTNASPIPASAVTAAGAANVVPPGWATVGANGKAKVAAAAAAQPRAVSTTIAKPAVAAAPKPVLKTNTSSLSNGRSEAAEEFNKWLVGQCKRGITGADAQVFAANLVELPLDAALIADAVYANSQTIDGRWFAQEFIRRKKLADKGVVEKQPTNSPDAQSGAGWSEVAKKSSHKEVTDQDPAPIPAPGFKRSFEGSPYTALILTDSGKSLARQFVRHVSTWATWSSSPDADAAGKALKADREGDQKEAIQIGLAALVLERSSAIEQTFNSFWAEVKAEAGGVSRDVSFTSVCLRWLDTDGVSVYQYIPHIELFGLARFIFASGEVLPLETTDVWAADSDDNLASHLAWTRFRIHLWHYKLLTQPSLSAGSIFTKSGRWTDVGTLQEKIESSMQEAQTSLNSTVASDNGDEKHLWSQGSRVQFYLEKANCHIMLGNDANARDALKTAAEISKFAYILSGALGKRTKFQETNISQLVVLARSRDERASATATDSALTEETAPSALSLNDDTLLEQIKFSGKQVVNLESSTQSALPAQLQGLGPDNQPKLLPEDQIILLAEATLRDSFSPADSLTSEEVLPFAVRVIEDKSTNWQIYTQALLVRSRIELGRSRTLERGVLQMQAVVDQVIVDTEVPAPASTAKAAAEEDVPSIQVTSDAREETGIVNKPTSFLPAAKPTESASPQERLRFVNALSSPPRWHLECELAYAWTSVGSLVSAMEIFKRLRLWPEIALCLATQGNMDDEDGRGSGGEDKARALLRWRLFRRTGSTDSDGYDDHSDRLEDLKFDISTLRAADWAGPERSPPPPNAPRLLCILGDIENDPTHYERAWEISKRRFARAQKSLGELCLQRQDYKGALAAYRLAVNVNRVSNELWSRVGDLELRLGNFADAAEAFQRAISTASSASGGDDARTWSNLGTALLSWYREVVHENRGDTAATAVRVNRNSGDDEDDEATQVDQGATATAAAIPADRPSTRRAAELGKPAHKLLTESLAAFKRGATIAHSNWRIWDNVVTLAASIVPRPNIDDVILGVKNVLRIRKTEDALDVGVLTLLLREATSDAAPAPAGGDSSVGGVFTPTRGSLEHKIVSLFEEDIVPLLTARAEVWSLISRLRAWRRDYAGAMDASEKSWRAAIGSVGMGASLSAAMTAGHGVGGGGGGNKGNWLTDPAQWDTVVVRTEELVAAYENYGSRTDEVGSRWKGKARSAVRSVMGKARESWEGSERWTVLQGLMEELKA</sequence>
<dbReference type="InterPro" id="IPR003169">
    <property type="entry name" value="GYF"/>
</dbReference>
<dbReference type="Pfam" id="PF02213">
    <property type="entry name" value="GYF"/>
    <property type="match status" value="1"/>
</dbReference>
<dbReference type="OrthoDB" id="48509at2759"/>
<feature type="compositionally biased region" description="Polar residues" evidence="4">
    <location>
        <begin position="309"/>
        <end position="331"/>
    </location>
</feature>
<feature type="compositionally biased region" description="Basic and acidic residues" evidence="4">
    <location>
        <begin position="332"/>
        <end position="358"/>
    </location>
</feature>
<dbReference type="InterPro" id="IPR044244">
    <property type="entry name" value="TTC27/Emw1"/>
</dbReference>
<feature type="compositionally biased region" description="Low complexity" evidence="4">
    <location>
        <begin position="840"/>
        <end position="853"/>
    </location>
</feature>
<dbReference type="PROSITE" id="PS50829">
    <property type="entry name" value="GYF"/>
    <property type="match status" value="1"/>
</dbReference>
<dbReference type="Gene3D" id="3.30.1490.40">
    <property type="match status" value="1"/>
</dbReference>
<proteinExistence type="predicted"/>
<feature type="compositionally biased region" description="Polar residues" evidence="4">
    <location>
        <begin position="1"/>
        <end position="19"/>
    </location>
</feature>
<dbReference type="EMBL" id="KQ964246">
    <property type="protein sequence ID" value="KXJ95128.1"/>
    <property type="molecule type" value="Genomic_DNA"/>
</dbReference>
<keyword evidence="1" id="KW-0677">Repeat</keyword>
<feature type="region of interest" description="Disordered" evidence="4">
    <location>
        <begin position="1388"/>
        <end position="1432"/>
    </location>
</feature>
<dbReference type="SMART" id="SM00444">
    <property type="entry name" value="GYF"/>
    <property type="match status" value="1"/>
</dbReference>
<feature type="compositionally biased region" description="Polar residues" evidence="4">
    <location>
        <begin position="1064"/>
        <end position="1079"/>
    </location>
</feature>
<dbReference type="STRING" id="196109.A0A136JDF0"/>